<dbReference type="Proteomes" id="UP001292094">
    <property type="component" value="Unassembled WGS sequence"/>
</dbReference>
<organism evidence="1 2">
    <name type="scientific">Petrolisthes manimaculis</name>
    <dbReference type="NCBI Taxonomy" id="1843537"/>
    <lineage>
        <taxon>Eukaryota</taxon>
        <taxon>Metazoa</taxon>
        <taxon>Ecdysozoa</taxon>
        <taxon>Arthropoda</taxon>
        <taxon>Crustacea</taxon>
        <taxon>Multicrustacea</taxon>
        <taxon>Malacostraca</taxon>
        <taxon>Eumalacostraca</taxon>
        <taxon>Eucarida</taxon>
        <taxon>Decapoda</taxon>
        <taxon>Pleocyemata</taxon>
        <taxon>Anomura</taxon>
        <taxon>Galatheoidea</taxon>
        <taxon>Porcellanidae</taxon>
        <taxon>Petrolisthes</taxon>
    </lineage>
</organism>
<keyword evidence="2" id="KW-1185">Reference proteome</keyword>
<protein>
    <submittedName>
        <fullName evidence="1">Uncharacterized protein</fullName>
    </submittedName>
</protein>
<evidence type="ECO:0000313" key="1">
    <source>
        <dbReference type="EMBL" id="KAK4294204.1"/>
    </source>
</evidence>
<dbReference type="EMBL" id="JAWZYT010004341">
    <property type="protein sequence ID" value="KAK4294204.1"/>
    <property type="molecule type" value="Genomic_DNA"/>
</dbReference>
<gene>
    <name evidence="1" type="ORF">Pmani_033157</name>
</gene>
<comment type="caution">
    <text evidence="1">The sequence shown here is derived from an EMBL/GenBank/DDBJ whole genome shotgun (WGS) entry which is preliminary data.</text>
</comment>
<proteinExistence type="predicted"/>
<name>A0AAE1NQ78_9EUCA</name>
<accession>A0AAE1NQ78</accession>
<evidence type="ECO:0000313" key="2">
    <source>
        <dbReference type="Proteomes" id="UP001292094"/>
    </source>
</evidence>
<reference evidence="1" key="1">
    <citation type="submission" date="2023-11" db="EMBL/GenBank/DDBJ databases">
        <title>Genome assemblies of two species of porcelain crab, Petrolisthes cinctipes and Petrolisthes manimaculis (Anomura: Porcellanidae).</title>
        <authorList>
            <person name="Angst P."/>
        </authorList>
    </citation>
    <scope>NUCLEOTIDE SEQUENCE</scope>
    <source>
        <strain evidence="1">PB745_02</strain>
        <tissue evidence="1">Gill</tissue>
    </source>
</reference>
<sequence length="149" mass="16820">MFTHSPHLTQTYSLTHLISPKHIHSLTSSHPNIFIDSPHLTQTYSLTHLIFLVVFPHLVGDHTNLLEYEVELSGAGGHTGVYQVGVVYRVTPMRHPDVPRRVVCVGGVSVWQRVRSEVVIDVQHVSQQRLRRSLLLFVVVGCGEKTDDR</sequence>
<dbReference type="AlphaFoldDB" id="A0AAE1NQ78"/>